<keyword evidence="4" id="KW-0808">Transferase</keyword>
<dbReference type="GO" id="GO:0004888">
    <property type="term" value="F:transmembrane signaling receptor activity"/>
    <property type="evidence" value="ECO:0007669"/>
    <property type="project" value="InterPro"/>
</dbReference>
<dbReference type="InterPro" id="IPR052162">
    <property type="entry name" value="Sensor_kinase/Photoreceptor"/>
</dbReference>
<keyword evidence="5" id="KW-0418">Kinase</keyword>
<feature type="domain" description="Methyl-accepting transducer" evidence="8">
    <location>
        <begin position="138"/>
        <end position="210"/>
    </location>
</feature>
<dbReference type="GO" id="GO:0016020">
    <property type="term" value="C:membrane"/>
    <property type="evidence" value="ECO:0007669"/>
    <property type="project" value="InterPro"/>
</dbReference>
<dbReference type="Pfam" id="PF08447">
    <property type="entry name" value="PAS_3"/>
    <property type="match status" value="1"/>
</dbReference>
<dbReference type="SUPFAM" id="SSF55785">
    <property type="entry name" value="PYP-like sensor domain (PAS domain)"/>
    <property type="match status" value="1"/>
</dbReference>
<proteinExistence type="predicted"/>
<dbReference type="PROSITE" id="PS50113">
    <property type="entry name" value="PAC"/>
    <property type="match status" value="1"/>
</dbReference>
<dbReference type="InterPro" id="IPR001610">
    <property type="entry name" value="PAC"/>
</dbReference>
<dbReference type="AlphaFoldDB" id="A0A7S9LR86"/>
<feature type="domain" description="PAC" evidence="9">
    <location>
        <begin position="87"/>
        <end position="139"/>
    </location>
</feature>
<dbReference type="InterPro" id="IPR000700">
    <property type="entry name" value="PAS-assoc_C"/>
</dbReference>
<evidence type="ECO:0000256" key="3">
    <source>
        <dbReference type="ARBA" id="ARBA00022553"/>
    </source>
</evidence>
<organism evidence="10 11">
    <name type="scientific">Pontivivens ytuae</name>
    <dbReference type="NCBI Taxonomy" id="2789856"/>
    <lineage>
        <taxon>Bacteria</taxon>
        <taxon>Pseudomonadati</taxon>
        <taxon>Pseudomonadota</taxon>
        <taxon>Alphaproteobacteria</taxon>
        <taxon>Rhodobacterales</taxon>
        <taxon>Paracoccaceae</taxon>
        <taxon>Pontivivens</taxon>
    </lineage>
</organism>
<dbReference type="GO" id="GO:0004673">
    <property type="term" value="F:protein histidine kinase activity"/>
    <property type="evidence" value="ECO:0007669"/>
    <property type="project" value="UniProtKB-EC"/>
</dbReference>
<dbReference type="InterPro" id="IPR035965">
    <property type="entry name" value="PAS-like_dom_sf"/>
</dbReference>
<dbReference type="InterPro" id="IPR000014">
    <property type="entry name" value="PAS"/>
</dbReference>
<evidence type="ECO:0000256" key="2">
    <source>
        <dbReference type="ARBA" id="ARBA00012438"/>
    </source>
</evidence>
<keyword evidence="11" id="KW-1185">Reference proteome</keyword>
<accession>A0A7S9LR86</accession>
<keyword evidence="6" id="KW-0807">Transducer</keyword>
<evidence type="ECO:0000256" key="4">
    <source>
        <dbReference type="ARBA" id="ARBA00022679"/>
    </source>
</evidence>
<dbReference type="InterPro" id="IPR013655">
    <property type="entry name" value="PAS_fold_3"/>
</dbReference>
<dbReference type="Proteomes" id="UP000594800">
    <property type="component" value="Chromosome"/>
</dbReference>
<dbReference type="KEGG" id="poz:I0K15_17890"/>
<evidence type="ECO:0000256" key="5">
    <source>
        <dbReference type="ARBA" id="ARBA00022777"/>
    </source>
</evidence>
<dbReference type="CDD" id="cd00130">
    <property type="entry name" value="PAS"/>
    <property type="match status" value="1"/>
</dbReference>
<name>A0A7S9LR86_9RHOB</name>
<evidence type="ECO:0000256" key="1">
    <source>
        <dbReference type="ARBA" id="ARBA00000085"/>
    </source>
</evidence>
<evidence type="ECO:0000259" key="9">
    <source>
        <dbReference type="PROSITE" id="PS50113"/>
    </source>
</evidence>
<dbReference type="SMART" id="SM00086">
    <property type="entry name" value="PAC"/>
    <property type="match status" value="1"/>
</dbReference>
<dbReference type="EMBL" id="CP064942">
    <property type="protein sequence ID" value="QPH53629.1"/>
    <property type="molecule type" value="Genomic_DNA"/>
</dbReference>
<evidence type="ECO:0000256" key="6">
    <source>
        <dbReference type="PROSITE-ProRule" id="PRU00284"/>
    </source>
</evidence>
<dbReference type="RefSeq" id="WP_196102838.1">
    <property type="nucleotide sequence ID" value="NZ_CP064942.1"/>
</dbReference>
<comment type="catalytic activity">
    <reaction evidence="1">
        <text>ATP + protein L-histidine = ADP + protein N-phospho-L-histidine.</text>
        <dbReference type="EC" id="2.7.13.3"/>
    </reaction>
</comment>
<reference evidence="10 11" key="1">
    <citation type="submission" date="2020-11" db="EMBL/GenBank/DDBJ databases">
        <title>Description of Pontivivens ytuae sp. nov. isolated from deep sea sediment of Mariana Trench.</title>
        <authorList>
            <person name="Wang Z."/>
            <person name="Sun Q.-L."/>
            <person name="Xu X.-D."/>
            <person name="Tang Y.-Z."/>
            <person name="Zhang J."/>
        </authorList>
    </citation>
    <scope>NUCLEOTIDE SEQUENCE [LARGE SCALE GENOMIC DNA]</scope>
    <source>
        <strain evidence="10 11">MT2928</strain>
    </source>
</reference>
<dbReference type="Gene3D" id="3.30.450.20">
    <property type="entry name" value="PAS domain"/>
    <property type="match status" value="1"/>
</dbReference>
<dbReference type="SUPFAM" id="SSF58104">
    <property type="entry name" value="Methyl-accepting chemotaxis protein (MCP) signaling domain"/>
    <property type="match status" value="1"/>
</dbReference>
<dbReference type="InterPro" id="IPR004089">
    <property type="entry name" value="MCPsignal_dom"/>
</dbReference>
<gene>
    <name evidence="10" type="ORF">I0K15_17890</name>
</gene>
<dbReference type="PRINTS" id="PR00260">
    <property type="entry name" value="CHEMTRNSDUCR"/>
</dbReference>
<sequence length="240" mass="26281">MSGEQTNDQATLQQFASAASRLPGFYFQCNPTTYTFNWIRGDVRRLTGREAMAFTSGAVAFIDHVHDDDRDGVVEEVQARIDARENWSVLYRLKRTDGQLVWARGYGGAVYGQDGTPTMLEGIIIDVTNQQTERDAWIATAQEMKTRNAAIINAAEDVLDTMQSLNMLSINASIEAARAGNSGRGFAIVAQEMNRLAGAAESAAASIRKLTDQTPDGRNSRRTRKLRLTQTARSDGADAA</sequence>
<keyword evidence="3" id="KW-0597">Phosphoprotein</keyword>
<dbReference type="GO" id="GO:0006935">
    <property type="term" value="P:chemotaxis"/>
    <property type="evidence" value="ECO:0007669"/>
    <property type="project" value="InterPro"/>
</dbReference>
<dbReference type="PANTHER" id="PTHR43304">
    <property type="entry name" value="PHYTOCHROME-LIKE PROTEIN CPH1"/>
    <property type="match status" value="1"/>
</dbReference>
<dbReference type="NCBIfam" id="TIGR00229">
    <property type="entry name" value="sensory_box"/>
    <property type="match status" value="1"/>
</dbReference>
<dbReference type="InterPro" id="IPR004090">
    <property type="entry name" value="Chemotax_Me-accpt_rcpt"/>
</dbReference>
<protein>
    <recommendedName>
        <fullName evidence="2">histidine kinase</fullName>
        <ecNumber evidence="2">2.7.13.3</ecNumber>
    </recommendedName>
</protein>
<evidence type="ECO:0000313" key="10">
    <source>
        <dbReference type="EMBL" id="QPH53629.1"/>
    </source>
</evidence>
<dbReference type="EC" id="2.7.13.3" evidence="2"/>
<dbReference type="PANTHER" id="PTHR43304:SF1">
    <property type="entry name" value="PAC DOMAIN-CONTAINING PROTEIN"/>
    <property type="match status" value="1"/>
</dbReference>
<dbReference type="PROSITE" id="PS50111">
    <property type="entry name" value="CHEMOTAXIS_TRANSDUC_2"/>
    <property type="match status" value="1"/>
</dbReference>
<evidence type="ECO:0000313" key="11">
    <source>
        <dbReference type="Proteomes" id="UP000594800"/>
    </source>
</evidence>
<dbReference type="Pfam" id="PF00015">
    <property type="entry name" value="MCPsignal"/>
    <property type="match status" value="1"/>
</dbReference>
<feature type="region of interest" description="Disordered" evidence="7">
    <location>
        <begin position="205"/>
        <end position="240"/>
    </location>
</feature>
<evidence type="ECO:0000259" key="8">
    <source>
        <dbReference type="PROSITE" id="PS50111"/>
    </source>
</evidence>
<evidence type="ECO:0000256" key="7">
    <source>
        <dbReference type="SAM" id="MobiDB-lite"/>
    </source>
</evidence>
<dbReference type="Gene3D" id="1.10.287.950">
    <property type="entry name" value="Methyl-accepting chemotaxis protein"/>
    <property type="match status" value="1"/>
</dbReference>
<dbReference type="GO" id="GO:0007165">
    <property type="term" value="P:signal transduction"/>
    <property type="evidence" value="ECO:0007669"/>
    <property type="project" value="UniProtKB-KW"/>
</dbReference>